<dbReference type="RefSeq" id="WP_132420123.1">
    <property type="nucleotide sequence ID" value="NZ_SKFG01000034.1"/>
</dbReference>
<dbReference type="Gene3D" id="1.10.10.10">
    <property type="entry name" value="Winged helix-like DNA-binding domain superfamily/Winged helix DNA-binding domain"/>
    <property type="match status" value="1"/>
</dbReference>
<evidence type="ECO:0000256" key="1">
    <source>
        <dbReference type="ARBA" id="ARBA00023015"/>
    </source>
</evidence>
<keyword evidence="6" id="KW-1185">Reference proteome</keyword>
<keyword evidence="2" id="KW-0238">DNA-binding</keyword>
<dbReference type="PROSITE" id="PS50987">
    <property type="entry name" value="HTH_ARSR_2"/>
    <property type="match status" value="1"/>
</dbReference>
<evidence type="ECO:0000256" key="2">
    <source>
        <dbReference type="ARBA" id="ARBA00023125"/>
    </source>
</evidence>
<organism evidence="5 6">
    <name type="scientific">Paenibacillus albiflavus</name>
    <dbReference type="NCBI Taxonomy" id="2545760"/>
    <lineage>
        <taxon>Bacteria</taxon>
        <taxon>Bacillati</taxon>
        <taxon>Bacillota</taxon>
        <taxon>Bacilli</taxon>
        <taxon>Bacillales</taxon>
        <taxon>Paenibacillaceae</taxon>
        <taxon>Paenibacillus</taxon>
    </lineage>
</organism>
<dbReference type="Pfam" id="PF01022">
    <property type="entry name" value="HTH_5"/>
    <property type="match status" value="1"/>
</dbReference>
<keyword evidence="3" id="KW-0804">Transcription</keyword>
<name>A0A4R4E1H0_9BACL</name>
<dbReference type="PRINTS" id="PR00778">
    <property type="entry name" value="HTHARSR"/>
</dbReference>
<dbReference type="InterPro" id="IPR051081">
    <property type="entry name" value="HTH_MetalResp_TranReg"/>
</dbReference>
<evidence type="ECO:0000256" key="3">
    <source>
        <dbReference type="ARBA" id="ARBA00023163"/>
    </source>
</evidence>
<protein>
    <submittedName>
        <fullName evidence="5">ArsR family transcriptional regulator</fullName>
    </submittedName>
</protein>
<evidence type="ECO:0000259" key="4">
    <source>
        <dbReference type="PROSITE" id="PS50987"/>
    </source>
</evidence>
<dbReference type="InterPro" id="IPR036390">
    <property type="entry name" value="WH_DNA-bd_sf"/>
</dbReference>
<dbReference type="GO" id="GO:0003677">
    <property type="term" value="F:DNA binding"/>
    <property type="evidence" value="ECO:0007669"/>
    <property type="project" value="UniProtKB-KW"/>
</dbReference>
<dbReference type="NCBIfam" id="NF033788">
    <property type="entry name" value="HTH_metalloreg"/>
    <property type="match status" value="1"/>
</dbReference>
<dbReference type="InterPro" id="IPR001845">
    <property type="entry name" value="HTH_ArsR_DNA-bd_dom"/>
</dbReference>
<reference evidence="5 6" key="1">
    <citation type="submission" date="2019-03" db="EMBL/GenBank/DDBJ databases">
        <authorList>
            <person name="Kim M.K.M."/>
        </authorList>
    </citation>
    <scope>NUCLEOTIDE SEQUENCE [LARGE SCALE GENOMIC DNA]</scope>
    <source>
        <strain evidence="5 6">18JY21-1</strain>
    </source>
</reference>
<dbReference type="PANTHER" id="PTHR33154">
    <property type="entry name" value="TRANSCRIPTIONAL REGULATOR, ARSR FAMILY"/>
    <property type="match status" value="1"/>
</dbReference>
<feature type="domain" description="HTH arsR-type" evidence="4">
    <location>
        <begin position="1"/>
        <end position="90"/>
    </location>
</feature>
<gene>
    <name evidence="5" type="ORF">E0485_21510</name>
</gene>
<dbReference type="PANTHER" id="PTHR33154:SF33">
    <property type="entry name" value="TRANSCRIPTIONAL REPRESSOR SDPR"/>
    <property type="match status" value="1"/>
</dbReference>
<keyword evidence="1" id="KW-0805">Transcription regulation</keyword>
<dbReference type="SUPFAM" id="SSF46785">
    <property type="entry name" value="Winged helix' DNA-binding domain"/>
    <property type="match status" value="1"/>
</dbReference>
<evidence type="ECO:0000313" key="6">
    <source>
        <dbReference type="Proteomes" id="UP000295418"/>
    </source>
</evidence>
<dbReference type="CDD" id="cd00090">
    <property type="entry name" value="HTH_ARSR"/>
    <property type="match status" value="1"/>
</dbReference>
<dbReference type="SMART" id="SM00418">
    <property type="entry name" value="HTH_ARSR"/>
    <property type="match status" value="1"/>
</dbReference>
<dbReference type="GO" id="GO:0003700">
    <property type="term" value="F:DNA-binding transcription factor activity"/>
    <property type="evidence" value="ECO:0007669"/>
    <property type="project" value="InterPro"/>
</dbReference>
<evidence type="ECO:0000313" key="5">
    <source>
        <dbReference type="EMBL" id="TCZ73199.1"/>
    </source>
</evidence>
<dbReference type="EMBL" id="SKFG01000034">
    <property type="protein sequence ID" value="TCZ73199.1"/>
    <property type="molecule type" value="Genomic_DNA"/>
</dbReference>
<dbReference type="InterPro" id="IPR036388">
    <property type="entry name" value="WH-like_DNA-bd_sf"/>
</dbReference>
<comment type="caution">
    <text evidence="5">The sequence shown here is derived from an EMBL/GenBank/DDBJ whole genome shotgun (WGS) entry which is preliminary data.</text>
</comment>
<accession>A0A4R4E1H0</accession>
<dbReference type="Proteomes" id="UP000295418">
    <property type="component" value="Unassembled WGS sequence"/>
</dbReference>
<proteinExistence type="predicted"/>
<sequence>MTDIYRAIADPIRRQILLMTAQKECTQSEIVSVFTISQPAIIKHLTILKEEGLLEERRSGRYCFYRLNQSVFRNSYSNLQQELGAILEQKLVNLKLFLEKDDDQ</sequence>
<dbReference type="OrthoDB" id="9799175at2"/>
<dbReference type="InterPro" id="IPR011991">
    <property type="entry name" value="ArsR-like_HTH"/>
</dbReference>
<dbReference type="AlphaFoldDB" id="A0A4R4E1H0"/>